<dbReference type="AlphaFoldDB" id="A0A511DE98"/>
<evidence type="ECO:0000313" key="6">
    <source>
        <dbReference type="Proteomes" id="UP000321685"/>
    </source>
</evidence>
<proteinExistence type="predicted"/>
<dbReference type="PANTHER" id="PTHR42788:SF13">
    <property type="entry name" value="ALIPHATIC SULFONATES IMPORT ATP-BINDING PROTEIN SSUB"/>
    <property type="match status" value="1"/>
</dbReference>
<dbReference type="Gene3D" id="3.40.50.300">
    <property type="entry name" value="P-loop containing nucleotide triphosphate hydrolases"/>
    <property type="match status" value="1"/>
</dbReference>
<dbReference type="InterPro" id="IPR027417">
    <property type="entry name" value="P-loop_NTPase"/>
</dbReference>
<dbReference type="PROSITE" id="PS50893">
    <property type="entry name" value="ABC_TRANSPORTER_2"/>
    <property type="match status" value="1"/>
</dbReference>
<dbReference type="GO" id="GO:0005524">
    <property type="term" value="F:ATP binding"/>
    <property type="evidence" value="ECO:0007669"/>
    <property type="project" value="UniProtKB-KW"/>
</dbReference>
<organism evidence="5 6">
    <name type="scientific">Pseudonocardia sulfidoxydans NBRC 16205</name>
    <dbReference type="NCBI Taxonomy" id="1223511"/>
    <lineage>
        <taxon>Bacteria</taxon>
        <taxon>Bacillati</taxon>
        <taxon>Actinomycetota</taxon>
        <taxon>Actinomycetes</taxon>
        <taxon>Pseudonocardiales</taxon>
        <taxon>Pseudonocardiaceae</taxon>
        <taxon>Pseudonocardia</taxon>
    </lineage>
</organism>
<keyword evidence="1" id="KW-0813">Transport</keyword>
<dbReference type="InterPro" id="IPR003593">
    <property type="entry name" value="AAA+_ATPase"/>
</dbReference>
<keyword evidence="2" id="KW-0547">Nucleotide-binding</keyword>
<protein>
    <submittedName>
        <fullName evidence="5">ABC transporter ATP-binding protein</fullName>
    </submittedName>
</protein>
<dbReference type="SUPFAM" id="SSF52540">
    <property type="entry name" value="P-loop containing nucleoside triphosphate hydrolases"/>
    <property type="match status" value="1"/>
</dbReference>
<dbReference type="EMBL" id="BJVJ01000015">
    <property type="protein sequence ID" value="GEL23091.1"/>
    <property type="molecule type" value="Genomic_DNA"/>
</dbReference>
<keyword evidence="3 5" id="KW-0067">ATP-binding</keyword>
<dbReference type="PANTHER" id="PTHR42788">
    <property type="entry name" value="TAURINE IMPORT ATP-BINDING PROTEIN-RELATED"/>
    <property type="match status" value="1"/>
</dbReference>
<dbReference type="SMART" id="SM00382">
    <property type="entry name" value="AAA"/>
    <property type="match status" value="1"/>
</dbReference>
<evidence type="ECO:0000256" key="1">
    <source>
        <dbReference type="ARBA" id="ARBA00022448"/>
    </source>
</evidence>
<evidence type="ECO:0000256" key="3">
    <source>
        <dbReference type="ARBA" id="ARBA00022840"/>
    </source>
</evidence>
<dbReference type="RefSeq" id="WP_246115038.1">
    <property type="nucleotide sequence ID" value="NZ_BJVJ01000015.1"/>
</dbReference>
<dbReference type="CDD" id="cd03293">
    <property type="entry name" value="ABC_NrtD_SsuB_transporters"/>
    <property type="match status" value="1"/>
</dbReference>
<reference evidence="5 6" key="1">
    <citation type="submission" date="2019-07" db="EMBL/GenBank/DDBJ databases">
        <title>Whole genome shotgun sequence of Pseudonocardia sulfidoxydans NBRC 16205.</title>
        <authorList>
            <person name="Hosoyama A."/>
            <person name="Uohara A."/>
            <person name="Ohji S."/>
            <person name="Ichikawa N."/>
        </authorList>
    </citation>
    <scope>NUCLEOTIDE SEQUENCE [LARGE SCALE GENOMIC DNA]</scope>
    <source>
        <strain evidence="5 6">NBRC 16205</strain>
    </source>
</reference>
<comment type="caution">
    <text evidence="5">The sequence shown here is derived from an EMBL/GenBank/DDBJ whole genome shotgun (WGS) entry which is preliminary data.</text>
</comment>
<evidence type="ECO:0000256" key="2">
    <source>
        <dbReference type="ARBA" id="ARBA00022741"/>
    </source>
</evidence>
<dbReference type="InterPro" id="IPR050166">
    <property type="entry name" value="ABC_transporter_ATP-bind"/>
</dbReference>
<dbReference type="GO" id="GO:0016887">
    <property type="term" value="F:ATP hydrolysis activity"/>
    <property type="evidence" value="ECO:0007669"/>
    <property type="project" value="InterPro"/>
</dbReference>
<dbReference type="InterPro" id="IPR003439">
    <property type="entry name" value="ABC_transporter-like_ATP-bd"/>
</dbReference>
<dbReference type="InterPro" id="IPR017871">
    <property type="entry name" value="ABC_transporter-like_CS"/>
</dbReference>
<dbReference type="Pfam" id="PF00005">
    <property type="entry name" value="ABC_tran"/>
    <property type="match status" value="1"/>
</dbReference>
<accession>A0A511DE98</accession>
<keyword evidence="6" id="KW-1185">Reference proteome</keyword>
<dbReference type="PROSITE" id="PS00211">
    <property type="entry name" value="ABC_TRANSPORTER_1"/>
    <property type="match status" value="1"/>
</dbReference>
<gene>
    <name evidence="5" type="ORF">PSU4_20450</name>
</gene>
<name>A0A511DE98_9PSEU</name>
<feature type="domain" description="ABC transporter" evidence="4">
    <location>
        <begin position="1"/>
        <end position="212"/>
    </location>
</feature>
<sequence>MTTALEGVDLTVAAGEFVAVVGRSGCGKSTLLRILAGLLEPTRGTVDVTGGSDGVGMVFQEPNLFPWYSVRDNVALPLRLSGVDSAARRARAAELCHDVGLAGFEEAAPHELSGGMRQRAALARALIRDPTILLMDEPFGALDALTRDEMVADLADLHAASGATVVFVTHSIPEAVQLAERVVLLTPRPGRVHTVVDVPLPHPRRDTTEPGFQDVVRQVRDALEAADS</sequence>
<evidence type="ECO:0000313" key="5">
    <source>
        <dbReference type="EMBL" id="GEL23091.1"/>
    </source>
</evidence>
<dbReference type="Proteomes" id="UP000321685">
    <property type="component" value="Unassembled WGS sequence"/>
</dbReference>
<evidence type="ECO:0000259" key="4">
    <source>
        <dbReference type="PROSITE" id="PS50893"/>
    </source>
</evidence>